<dbReference type="InterPro" id="IPR001537">
    <property type="entry name" value="SpoU_MeTrfase"/>
</dbReference>
<dbReference type="PANTHER" id="PTHR46429:SF1">
    <property type="entry name" value="23S RRNA (GUANOSINE-2'-O-)-METHYLTRANSFERASE RLMB"/>
    <property type="match status" value="1"/>
</dbReference>
<dbReference type="GO" id="GO:0032259">
    <property type="term" value="P:methylation"/>
    <property type="evidence" value="ECO:0007669"/>
    <property type="project" value="UniProtKB-KW"/>
</dbReference>
<dbReference type="InterPro" id="IPR029028">
    <property type="entry name" value="Alpha/beta_knot_MTases"/>
</dbReference>
<dbReference type="GO" id="GO:0008168">
    <property type="term" value="F:methyltransferase activity"/>
    <property type="evidence" value="ECO:0007669"/>
    <property type="project" value="UniProtKB-KW"/>
</dbReference>
<dbReference type="InterPro" id="IPR029026">
    <property type="entry name" value="tRNA_m1G_MTases_N"/>
</dbReference>
<organism evidence="5 6">
    <name type="scientific">Candidatus Magnetaquiglobus chichijimensis</name>
    <dbReference type="NCBI Taxonomy" id="3141448"/>
    <lineage>
        <taxon>Bacteria</taxon>
        <taxon>Pseudomonadati</taxon>
        <taxon>Pseudomonadota</taxon>
        <taxon>Magnetococcia</taxon>
        <taxon>Magnetococcales</taxon>
        <taxon>Candidatus Magnetaquicoccaceae</taxon>
        <taxon>Candidatus Magnetaquiglobus</taxon>
    </lineage>
</organism>
<comment type="caution">
    <text evidence="5">The sequence shown here is derived from an EMBL/GenBank/DDBJ whole genome shotgun (WGS) entry which is preliminary data.</text>
</comment>
<evidence type="ECO:0000259" key="4">
    <source>
        <dbReference type="SMART" id="SM00967"/>
    </source>
</evidence>
<dbReference type="SUPFAM" id="SSF55315">
    <property type="entry name" value="L30e-like"/>
    <property type="match status" value="1"/>
</dbReference>
<evidence type="ECO:0000313" key="5">
    <source>
        <dbReference type="EMBL" id="GAB0058883.1"/>
    </source>
</evidence>
<keyword evidence="3" id="KW-1133">Transmembrane helix</keyword>
<feature type="transmembrane region" description="Helical" evidence="3">
    <location>
        <begin position="217"/>
        <end position="239"/>
    </location>
</feature>
<feature type="domain" description="RNA 2-O ribose methyltransferase substrate binding" evidence="4">
    <location>
        <begin position="7"/>
        <end position="83"/>
    </location>
</feature>
<reference evidence="5 6" key="2">
    <citation type="submission" date="2024-09" db="EMBL/GenBank/DDBJ databases">
        <title>Draft genome sequence of Candidatus Magnetaquicoccaceae bacterium FCR-1.</title>
        <authorList>
            <person name="Shimoshige H."/>
            <person name="Shimamura S."/>
            <person name="Taoka A."/>
            <person name="Kobayashi H."/>
            <person name="Maekawa T."/>
        </authorList>
    </citation>
    <scope>NUCLEOTIDE SEQUENCE [LARGE SCALE GENOMIC DNA]</scope>
    <source>
        <strain evidence="5 6">FCR-1</strain>
    </source>
</reference>
<dbReference type="PANTHER" id="PTHR46429">
    <property type="entry name" value="23S RRNA (GUANOSINE-2'-O-)-METHYLTRANSFERASE RLMB"/>
    <property type="match status" value="1"/>
</dbReference>
<protein>
    <submittedName>
        <fullName evidence="5">23S rRNA (Guanosine-2'-O-)-methyltransferase RlmB</fullName>
        <ecNumber evidence="5">2.1.1.185</ecNumber>
    </submittedName>
</protein>
<reference evidence="5 6" key="1">
    <citation type="submission" date="2024-05" db="EMBL/GenBank/DDBJ databases">
        <authorList>
            <consortium name="Candidatus Magnetaquicoccaceae bacterium FCR-1 genome sequencing consortium"/>
            <person name="Shimoshige H."/>
            <person name="Shimamura S."/>
            <person name="Taoka A."/>
            <person name="Kobayashi H."/>
            <person name="Maekawa T."/>
        </authorList>
    </citation>
    <scope>NUCLEOTIDE SEQUENCE [LARGE SCALE GENOMIC DNA]</scope>
    <source>
        <strain evidence="5 6">FCR-1</strain>
    </source>
</reference>
<keyword evidence="6" id="KW-1185">Reference proteome</keyword>
<dbReference type="EC" id="2.1.1.185" evidence="5"/>
<dbReference type="InterPro" id="IPR013123">
    <property type="entry name" value="SpoU_subst-bd"/>
</dbReference>
<evidence type="ECO:0000256" key="2">
    <source>
        <dbReference type="ARBA" id="ARBA00022679"/>
    </source>
</evidence>
<dbReference type="InterPro" id="IPR029064">
    <property type="entry name" value="Ribosomal_eL30-like_sf"/>
</dbReference>
<dbReference type="Pfam" id="PF00588">
    <property type="entry name" value="SpoU_methylase"/>
    <property type="match status" value="1"/>
</dbReference>
<dbReference type="InterPro" id="IPR004441">
    <property type="entry name" value="rRNA_MeTrfase_TrmH"/>
</dbReference>
<dbReference type="Proteomes" id="UP001628193">
    <property type="component" value="Unassembled WGS sequence"/>
</dbReference>
<evidence type="ECO:0000256" key="3">
    <source>
        <dbReference type="SAM" id="Phobius"/>
    </source>
</evidence>
<dbReference type="RefSeq" id="WP_420906603.1">
    <property type="nucleotide sequence ID" value="NZ_BAAFGK010000005.1"/>
</dbReference>
<keyword evidence="3" id="KW-0812">Transmembrane</keyword>
<keyword evidence="3" id="KW-0472">Membrane</keyword>
<dbReference type="SMART" id="SM00967">
    <property type="entry name" value="SpoU_sub_bind"/>
    <property type="match status" value="1"/>
</dbReference>
<keyword evidence="2 5" id="KW-0808">Transferase</keyword>
<evidence type="ECO:0000256" key="1">
    <source>
        <dbReference type="ARBA" id="ARBA00022603"/>
    </source>
</evidence>
<evidence type="ECO:0000313" key="6">
    <source>
        <dbReference type="Proteomes" id="UP001628193"/>
    </source>
</evidence>
<dbReference type="NCBIfam" id="TIGR00186">
    <property type="entry name" value="rRNA_methyl_3"/>
    <property type="match status" value="1"/>
</dbReference>
<dbReference type="Gene3D" id="3.30.1330.30">
    <property type="match status" value="1"/>
</dbReference>
<gene>
    <name evidence="5" type="primary">rlmB</name>
    <name evidence="5" type="ORF">SIID45300_03242</name>
</gene>
<accession>A0ABQ0CDD1</accession>
<name>A0ABQ0CDD1_9PROT</name>
<dbReference type="CDD" id="cd18103">
    <property type="entry name" value="SpoU-like_RlmB"/>
    <property type="match status" value="1"/>
</dbReference>
<dbReference type="Gene3D" id="3.40.1280.10">
    <property type="match status" value="1"/>
</dbReference>
<dbReference type="SUPFAM" id="SSF75217">
    <property type="entry name" value="alpha/beta knot"/>
    <property type="match status" value="1"/>
</dbReference>
<dbReference type="Pfam" id="PF08032">
    <property type="entry name" value="SpoU_sub_bind"/>
    <property type="match status" value="1"/>
</dbReference>
<dbReference type="EMBL" id="BAAFGK010000005">
    <property type="protein sequence ID" value="GAB0058883.1"/>
    <property type="molecule type" value="Genomic_DNA"/>
</dbReference>
<sequence>MTPDAEVLFGFNPVLAVLSDPARPVESLWIVTGPHGNRMREVERLASERGIRPKFVERVVVDRLAGGATHQGVALRVGARVQPTWDDLLARLDGVVDPVLLLLDGIEDPRNLGAIIRSAEAFGVEAVILPRDRSAPLSGVAVKASAGAAERVDVIRVTNLARAMRELKAYGVRVIGLDGDAGTMLAGESWHGAVALVLGGEGRGLRRLTREHCDTVVAIPMVGGVGSLNVATAAGIALYEVRRRRAGESARDG</sequence>
<keyword evidence="1 5" id="KW-0489">Methyltransferase</keyword>
<proteinExistence type="predicted"/>